<reference evidence="2" key="1">
    <citation type="submission" date="2020-05" db="EMBL/GenBank/DDBJ databases">
        <title>WGS assembly of Panicum virgatum.</title>
        <authorList>
            <person name="Lovell J.T."/>
            <person name="Jenkins J."/>
            <person name="Shu S."/>
            <person name="Juenger T.E."/>
            <person name="Schmutz J."/>
        </authorList>
    </citation>
    <scope>NUCLEOTIDE SEQUENCE</scope>
    <source>
        <strain evidence="2">AP13</strain>
    </source>
</reference>
<keyword evidence="3" id="KW-1185">Reference proteome</keyword>
<comment type="caution">
    <text evidence="2">The sequence shown here is derived from an EMBL/GenBank/DDBJ whole genome shotgun (WGS) entry which is preliminary data.</text>
</comment>
<name>A0A8T0QKW1_PANVG</name>
<organism evidence="2 3">
    <name type="scientific">Panicum virgatum</name>
    <name type="common">Blackwell switchgrass</name>
    <dbReference type="NCBI Taxonomy" id="38727"/>
    <lineage>
        <taxon>Eukaryota</taxon>
        <taxon>Viridiplantae</taxon>
        <taxon>Streptophyta</taxon>
        <taxon>Embryophyta</taxon>
        <taxon>Tracheophyta</taxon>
        <taxon>Spermatophyta</taxon>
        <taxon>Magnoliopsida</taxon>
        <taxon>Liliopsida</taxon>
        <taxon>Poales</taxon>
        <taxon>Poaceae</taxon>
        <taxon>PACMAD clade</taxon>
        <taxon>Panicoideae</taxon>
        <taxon>Panicodae</taxon>
        <taxon>Paniceae</taxon>
        <taxon>Panicinae</taxon>
        <taxon>Panicum</taxon>
        <taxon>Panicum sect. Hiantes</taxon>
    </lineage>
</organism>
<protein>
    <submittedName>
        <fullName evidence="2">Uncharacterized protein</fullName>
    </submittedName>
</protein>
<evidence type="ECO:0000313" key="3">
    <source>
        <dbReference type="Proteomes" id="UP000823388"/>
    </source>
</evidence>
<dbReference type="Proteomes" id="UP000823388">
    <property type="component" value="Chromosome 7K"/>
</dbReference>
<feature type="compositionally biased region" description="Pro residues" evidence="1">
    <location>
        <begin position="40"/>
        <end position="54"/>
    </location>
</feature>
<dbReference type="AlphaFoldDB" id="A0A8T0QKW1"/>
<gene>
    <name evidence="2" type="ORF">PVAP13_7KG399800</name>
</gene>
<proteinExistence type="predicted"/>
<evidence type="ECO:0000313" key="2">
    <source>
        <dbReference type="EMBL" id="KAG2575010.1"/>
    </source>
</evidence>
<feature type="region of interest" description="Disordered" evidence="1">
    <location>
        <begin position="1"/>
        <end position="54"/>
    </location>
</feature>
<feature type="region of interest" description="Disordered" evidence="1">
    <location>
        <begin position="83"/>
        <end position="114"/>
    </location>
</feature>
<sequence length="114" mass="12321">MGSPLSVQHSGFRGPANPEPVVHNGTAVVAGTPRSRSPAVMPPPPPRASSPFPLPSRHTTPFVFLYACSDSQQRAIPHFPWPRCKVTTRKPSQPAVALPRRREANRPFGARSPA</sequence>
<evidence type="ECO:0000256" key="1">
    <source>
        <dbReference type="SAM" id="MobiDB-lite"/>
    </source>
</evidence>
<accession>A0A8T0QKW1</accession>
<dbReference type="EMBL" id="CM029049">
    <property type="protein sequence ID" value="KAG2575010.1"/>
    <property type="molecule type" value="Genomic_DNA"/>
</dbReference>